<protein>
    <recommendedName>
        <fullName evidence="2">Integrase catalytic domain-containing protein</fullName>
    </recommendedName>
</protein>
<dbReference type="InterPro" id="IPR036397">
    <property type="entry name" value="RNaseH_sf"/>
</dbReference>
<accession>A0A6D2JCW6</accession>
<dbReference type="OrthoDB" id="1912561at2759"/>
<feature type="domain" description="Integrase catalytic" evidence="2">
    <location>
        <begin position="520"/>
        <end position="610"/>
    </location>
</feature>
<comment type="caution">
    <text evidence="3">The sequence shown here is derived from an EMBL/GenBank/DDBJ whole genome shotgun (WGS) entry which is preliminary data.</text>
</comment>
<evidence type="ECO:0000313" key="3">
    <source>
        <dbReference type="EMBL" id="CAA7041169.1"/>
    </source>
</evidence>
<dbReference type="Gene3D" id="3.30.420.10">
    <property type="entry name" value="Ribonuclease H-like superfamily/Ribonuclease H"/>
    <property type="match status" value="1"/>
</dbReference>
<organism evidence="3 4">
    <name type="scientific">Microthlaspi erraticum</name>
    <dbReference type="NCBI Taxonomy" id="1685480"/>
    <lineage>
        <taxon>Eukaryota</taxon>
        <taxon>Viridiplantae</taxon>
        <taxon>Streptophyta</taxon>
        <taxon>Embryophyta</taxon>
        <taxon>Tracheophyta</taxon>
        <taxon>Spermatophyta</taxon>
        <taxon>Magnoliopsida</taxon>
        <taxon>eudicotyledons</taxon>
        <taxon>Gunneridae</taxon>
        <taxon>Pentapetalae</taxon>
        <taxon>rosids</taxon>
        <taxon>malvids</taxon>
        <taxon>Brassicales</taxon>
        <taxon>Brassicaceae</taxon>
        <taxon>Coluteocarpeae</taxon>
        <taxon>Microthlaspi</taxon>
    </lineage>
</organism>
<dbReference type="GO" id="GO:0015074">
    <property type="term" value="P:DNA integration"/>
    <property type="evidence" value="ECO:0007669"/>
    <property type="project" value="InterPro"/>
</dbReference>
<evidence type="ECO:0000313" key="4">
    <source>
        <dbReference type="Proteomes" id="UP000467841"/>
    </source>
</evidence>
<dbReference type="GO" id="GO:0003676">
    <property type="term" value="F:nucleic acid binding"/>
    <property type="evidence" value="ECO:0007669"/>
    <property type="project" value="InterPro"/>
</dbReference>
<dbReference type="PROSITE" id="PS50994">
    <property type="entry name" value="INTEGRASE"/>
    <property type="match status" value="1"/>
</dbReference>
<dbReference type="InterPro" id="IPR012337">
    <property type="entry name" value="RNaseH-like_sf"/>
</dbReference>
<keyword evidence="4" id="KW-1185">Reference proteome</keyword>
<dbReference type="InterPro" id="IPR001584">
    <property type="entry name" value="Integrase_cat-core"/>
</dbReference>
<dbReference type="Pfam" id="PF22936">
    <property type="entry name" value="Pol_BBD"/>
    <property type="match status" value="1"/>
</dbReference>
<feature type="compositionally biased region" description="Low complexity" evidence="1">
    <location>
        <begin position="250"/>
        <end position="269"/>
    </location>
</feature>
<dbReference type="PANTHER" id="PTHR47481:SF22">
    <property type="entry name" value="RETROTRANSPOSON GAG DOMAIN-CONTAINING PROTEIN"/>
    <property type="match status" value="1"/>
</dbReference>
<dbReference type="AlphaFoldDB" id="A0A6D2JCW6"/>
<dbReference type="InterPro" id="IPR054722">
    <property type="entry name" value="PolX-like_BBD"/>
</dbReference>
<feature type="region of interest" description="Disordered" evidence="1">
    <location>
        <begin position="235"/>
        <end position="274"/>
    </location>
</feature>
<dbReference type="SUPFAM" id="SSF53098">
    <property type="entry name" value="Ribonuclease H-like"/>
    <property type="match status" value="1"/>
</dbReference>
<dbReference type="Pfam" id="PF00665">
    <property type="entry name" value="rve"/>
    <property type="match status" value="1"/>
</dbReference>
<dbReference type="Pfam" id="PF14223">
    <property type="entry name" value="Retrotran_gag_2"/>
    <property type="match status" value="1"/>
</dbReference>
<gene>
    <name evidence="3" type="ORF">MERR_LOCUS28404</name>
</gene>
<evidence type="ECO:0000259" key="2">
    <source>
        <dbReference type="PROSITE" id="PS50994"/>
    </source>
</evidence>
<reference evidence="3" key="1">
    <citation type="submission" date="2020-01" db="EMBL/GenBank/DDBJ databases">
        <authorList>
            <person name="Mishra B."/>
        </authorList>
    </citation>
    <scope>NUCLEOTIDE SEQUENCE [LARGE SCALE GENOMIC DNA]</scope>
</reference>
<dbReference type="Proteomes" id="UP000467841">
    <property type="component" value="Unassembled WGS sequence"/>
</dbReference>
<evidence type="ECO:0000256" key="1">
    <source>
        <dbReference type="SAM" id="MobiDB-lite"/>
    </source>
</evidence>
<sequence>MSSSLATSNETVMVSSNQNLLNVNMTNVTKLTSSNFLMWSLQVHALLDGYDLAGFLDGSVVVPPSTLTANDVVSVNPEYTIWKRQDKLIYSALLGAITVSIQPILSTTTTSAEIWSVLSATYAKPSRGHLKQLRQQIKQWTKGNMSIDTYFQGFTTRFDQLALLGKALDLEDQIEHVLEGLPEEYRPVIEQIEGRETPPSLTEVHEKLLNFEVKLQSKAVPQTNLPITANAAAVRGSSNYNHRHNYQGPSRNNSRGQNQQQQYSPRNDQGAPRGYQGRCQICGIQGHSVRRCPQLQLPGNSYNNNARPNSSPVSWQPRANMAIAQPYNPNNWVLDTGATHHLTTDLNNLSLHQPYNGGEEVTIADGTSLSISHTGSTLLSTPSRPLTLNDILYVPNVQKNLISMYRLCNTNNVSVEFFPAHFQVKDLSTGARLLQGRTKDELYEWPVSPSNVVSLFASPSPKTSFSFWHSRLGHPSLAVLQSVVSQFSLPVQNSTPKQLPCSHCLINKSHKLPFHSNTITSKHPLDYIYTDVWTSPILSIDNFKYYLILVDHYTRYTWFHPLRQKSQVKETFIAFKALVENRFQQKIRNLYSDNGGEFVALRDFLMNHHT</sequence>
<dbReference type="PANTHER" id="PTHR47481">
    <property type="match status" value="1"/>
</dbReference>
<dbReference type="Pfam" id="PF13976">
    <property type="entry name" value="gag_pre-integrs"/>
    <property type="match status" value="1"/>
</dbReference>
<dbReference type="InterPro" id="IPR025724">
    <property type="entry name" value="GAG-pre-integrase_dom"/>
</dbReference>
<dbReference type="EMBL" id="CACVBM020001240">
    <property type="protein sequence ID" value="CAA7041169.1"/>
    <property type="molecule type" value="Genomic_DNA"/>
</dbReference>
<proteinExistence type="predicted"/>
<name>A0A6D2JCW6_9BRAS</name>